<gene>
    <name evidence="2" type="ORF">BKA67DRAFT_697228</name>
</gene>
<keyword evidence="3" id="KW-1185">Reference proteome</keyword>
<dbReference type="GeneID" id="70138260"/>
<evidence type="ECO:0000313" key="2">
    <source>
        <dbReference type="EMBL" id="KAH6640064.1"/>
    </source>
</evidence>
<comment type="caution">
    <text evidence="2">The sequence shown here is derived from an EMBL/GenBank/DDBJ whole genome shotgun (WGS) entry which is preliminary data.</text>
</comment>
<feature type="compositionally biased region" description="Basic and acidic residues" evidence="1">
    <location>
        <begin position="8"/>
        <end position="17"/>
    </location>
</feature>
<feature type="region of interest" description="Disordered" evidence="1">
    <location>
        <begin position="1"/>
        <end position="60"/>
    </location>
</feature>
<dbReference type="EMBL" id="JAGPXC010000014">
    <property type="protein sequence ID" value="KAH6640064.1"/>
    <property type="molecule type" value="Genomic_DNA"/>
</dbReference>
<sequence>MGCSSSKVSHERDENRVPRPAPGPVTLPEVVWATLKPWRDSLEKSTNPGEKAEDTSEAAQFQRAREWLAHEFPECHRSGMMEEIGQNIVRYGACRYHGKDFVFLDGNHTGVVVATTLVLGLPAKQGQDGARTVAMFESPEMEAAKKTLLTTMARMEQLDVEMTHAVAQVVSGDHMVQCKFKLRYQEPTVRPVPEGVTAEINALNAKMCKMIKKDKSAEVVRGIFVQANFRIAVEFLKGAHGGCTVLDGGKLPFKVDGKPYPEPARLLVVRQFVDSESEKEVEATLYKVLAHKTEASDQSVTFLGGKQSDETWNGVVHVEIIS</sequence>
<protein>
    <submittedName>
        <fullName evidence="2">Uncharacterized protein</fullName>
    </submittedName>
</protein>
<dbReference type="RefSeq" id="XP_045951138.1">
    <property type="nucleotide sequence ID" value="XM_046109369.1"/>
</dbReference>
<dbReference type="Proteomes" id="UP000758603">
    <property type="component" value="Unassembled WGS sequence"/>
</dbReference>
<organism evidence="2 3">
    <name type="scientific">Truncatella angustata</name>
    <dbReference type="NCBI Taxonomy" id="152316"/>
    <lineage>
        <taxon>Eukaryota</taxon>
        <taxon>Fungi</taxon>
        <taxon>Dikarya</taxon>
        <taxon>Ascomycota</taxon>
        <taxon>Pezizomycotina</taxon>
        <taxon>Sordariomycetes</taxon>
        <taxon>Xylariomycetidae</taxon>
        <taxon>Amphisphaeriales</taxon>
        <taxon>Sporocadaceae</taxon>
        <taxon>Truncatella</taxon>
    </lineage>
</organism>
<accession>A0A9P8REZ7</accession>
<proteinExistence type="predicted"/>
<evidence type="ECO:0000256" key="1">
    <source>
        <dbReference type="SAM" id="MobiDB-lite"/>
    </source>
</evidence>
<dbReference type="AlphaFoldDB" id="A0A9P8REZ7"/>
<evidence type="ECO:0000313" key="3">
    <source>
        <dbReference type="Proteomes" id="UP000758603"/>
    </source>
</evidence>
<reference evidence="2" key="1">
    <citation type="journal article" date="2021" name="Nat. Commun.">
        <title>Genetic determinants of endophytism in the Arabidopsis root mycobiome.</title>
        <authorList>
            <person name="Mesny F."/>
            <person name="Miyauchi S."/>
            <person name="Thiergart T."/>
            <person name="Pickel B."/>
            <person name="Atanasova L."/>
            <person name="Karlsson M."/>
            <person name="Huettel B."/>
            <person name="Barry K.W."/>
            <person name="Haridas S."/>
            <person name="Chen C."/>
            <person name="Bauer D."/>
            <person name="Andreopoulos W."/>
            <person name="Pangilinan J."/>
            <person name="LaButti K."/>
            <person name="Riley R."/>
            <person name="Lipzen A."/>
            <person name="Clum A."/>
            <person name="Drula E."/>
            <person name="Henrissat B."/>
            <person name="Kohler A."/>
            <person name="Grigoriev I.V."/>
            <person name="Martin F.M."/>
            <person name="Hacquard S."/>
        </authorList>
    </citation>
    <scope>NUCLEOTIDE SEQUENCE</scope>
    <source>
        <strain evidence="2">MPI-SDFR-AT-0073</strain>
    </source>
</reference>
<name>A0A9P8REZ7_9PEZI</name>